<reference evidence="3" key="3">
    <citation type="submission" date="2015-04" db="UniProtKB">
        <authorList>
            <consortium name="EnsemblPlants"/>
        </authorList>
    </citation>
    <scope>IDENTIFICATION</scope>
    <source>
        <strain evidence="3">cv. Jemalong A17</strain>
    </source>
</reference>
<feature type="chain" id="PRO_5014499080" evidence="1">
    <location>
        <begin position="18"/>
        <end position="66"/>
    </location>
</feature>
<proteinExistence type="predicted"/>
<organism evidence="2 4">
    <name type="scientific">Medicago truncatula</name>
    <name type="common">Barrel medic</name>
    <name type="synonym">Medicago tribuloides</name>
    <dbReference type="NCBI Taxonomy" id="3880"/>
    <lineage>
        <taxon>Eukaryota</taxon>
        <taxon>Viridiplantae</taxon>
        <taxon>Streptophyta</taxon>
        <taxon>Embryophyta</taxon>
        <taxon>Tracheophyta</taxon>
        <taxon>Spermatophyta</taxon>
        <taxon>Magnoliopsida</taxon>
        <taxon>eudicotyledons</taxon>
        <taxon>Gunneridae</taxon>
        <taxon>Pentapetalae</taxon>
        <taxon>rosids</taxon>
        <taxon>fabids</taxon>
        <taxon>Fabales</taxon>
        <taxon>Fabaceae</taxon>
        <taxon>Papilionoideae</taxon>
        <taxon>50 kb inversion clade</taxon>
        <taxon>NPAAA clade</taxon>
        <taxon>Hologalegina</taxon>
        <taxon>IRL clade</taxon>
        <taxon>Trifolieae</taxon>
        <taxon>Medicago</taxon>
    </lineage>
</organism>
<keyword evidence="4" id="KW-1185">Reference proteome</keyword>
<name>A0A072TWE0_MEDTR</name>
<dbReference type="AlphaFoldDB" id="A0A072TWE0"/>
<evidence type="ECO:0000256" key="1">
    <source>
        <dbReference type="SAM" id="SignalP"/>
    </source>
</evidence>
<dbReference type="HOGENOM" id="CLU_2835061_0_0_1"/>
<feature type="signal peptide" evidence="1">
    <location>
        <begin position="1"/>
        <end position="17"/>
    </location>
</feature>
<dbReference type="Proteomes" id="UP000002051">
    <property type="component" value="Chromosome 8"/>
</dbReference>
<reference evidence="2 4" key="1">
    <citation type="journal article" date="2011" name="Nature">
        <title>The Medicago genome provides insight into the evolution of rhizobial symbioses.</title>
        <authorList>
            <person name="Young N.D."/>
            <person name="Debelle F."/>
            <person name="Oldroyd G.E."/>
            <person name="Geurts R."/>
            <person name="Cannon S.B."/>
            <person name="Udvardi M.K."/>
            <person name="Benedito V.A."/>
            <person name="Mayer K.F."/>
            <person name="Gouzy J."/>
            <person name="Schoof H."/>
            <person name="Van de Peer Y."/>
            <person name="Proost S."/>
            <person name="Cook D.R."/>
            <person name="Meyers B.C."/>
            <person name="Spannagl M."/>
            <person name="Cheung F."/>
            <person name="De Mita S."/>
            <person name="Krishnakumar V."/>
            <person name="Gundlach H."/>
            <person name="Zhou S."/>
            <person name="Mudge J."/>
            <person name="Bharti A.K."/>
            <person name="Murray J.D."/>
            <person name="Naoumkina M.A."/>
            <person name="Rosen B."/>
            <person name="Silverstein K.A."/>
            <person name="Tang H."/>
            <person name="Rombauts S."/>
            <person name="Zhao P.X."/>
            <person name="Zhou P."/>
            <person name="Barbe V."/>
            <person name="Bardou P."/>
            <person name="Bechner M."/>
            <person name="Bellec A."/>
            <person name="Berger A."/>
            <person name="Berges H."/>
            <person name="Bidwell S."/>
            <person name="Bisseling T."/>
            <person name="Choisne N."/>
            <person name="Couloux A."/>
            <person name="Denny R."/>
            <person name="Deshpande S."/>
            <person name="Dai X."/>
            <person name="Doyle J.J."/>
            <person name="Dudez A.M."/>
            <person name="Farmer A.D."/>
            <person name="Fouteau S."/>
            <person name="Franken C."/>
            <person name="Gibelin C."/>
            <person name="Gish J."/>
            <person name="Goldstein S."/>
            <person name="Gonzalez A.J."/>
            <person name="Green P.J."/>
            <person name="Hallab A."/>
            <person name="Hartog M."/>
            <person name="Hua A."/>
            <person name="Humphray S.J."/>
            <person name="Jeong D.H."/>
            <person name="Jing Y."/>
            <person name="Jocker A."/>
            <person name="Kenton S.M."/>
            <person name="Kim D.J."/>
            <person name="Klee K."/>
            <person name="Lai H."/>
            <person name="Lang C."/>
            <person name="Lin S."/>
            <person name="Macmil S.L."/>
            <person name="Magdelenat G."/>
            <person name="Matthews L."/>
            <person name="McCorrison J."/>
            <person name="Monaghan E.L."/>
            <person name="Mun J.H."/>
            <person name="Najar F.Z."/>
            <person name="Nicholson C."/>
            <person name="Noirot C."/>
            <person name="O'Bleness M."/>
            <person name="Paule C.R."/>
            <person name="Poulain J."/>
            <person name="Prion F."/>
            <person name="Qin B."/>
            <person name="Qu C."/>
            <person name="Retzel E.F."/>
            <person name="Riddle C."/>
            <person name="Sallet E."/>
            <person name="Samain S."/>
            <person name="Samson N."/>
            <person name="Sanders I."/>
            <person name="Saurat O."/>
            <person name="Scarpelli C."/>
            <person name="Schiex T."/>
            <person name="Segurens B."/>
            <person name="Severin A.J."/>
            <person name="Sherrier D.J."/>
            <person name="Shi R."/>
            <person name="Sims S."/>
            <person name="Singer S.R."/>
            <person name="Sinharoy S."/>
            <person name="Sterck L."/>
            <person name="Viollet A."/>
            <person name="Wang B.B."/>
            <person name="Wang K."/>
            <person name="Wang M."/>
            <person name="Wang X."/>
            <person name="Warfsmann J."/>
            <person name="Weissenbach J."/>
            <person name="White D.D."/>
            <person name="White J.D."/>
            <person name="Wiley G.B."/>
            <person name="Wincker P."/>
            <person name="Xing Y."/>
            <person name="Yang L."/>
            <person name="Yao Z."/>
            <person name="Ying F."/>
            <person name="Zhai J."/>
            <person name="Zhou L."/>
            <person name="Zuber A."/>
            <person name="Denarie J."/>
            <person name="Dixon R.A."/>
            <person name="May G.D."/>
            <person name="Schwartz D.C."/>
            <person name="Rogers J."/>
            <person name="Quetier F."/>
            <person name="Town C.D."/>
            <person name="Roe B.A."/>
        </authorList>
    </citation>
    <scope>NUCLEOTIDE SEQUENCE [LARGE SCALE GENOMIC DNA]</scope>
    <source>
        <strain evidence="2">A17</strain>
        <strain evidence="3 4">cv. Jemalong A17</strain>
    </source>
</reference>
<evidence type="ECO:0000313" key="4">
    <source>
        <dbReference type="Proteomes" id="UP000002051"/>
    </source>
</evidence>
<protein>
    <submittedName>
        <fullName evidence="2">RALF-like protein</fullName>
    </submittedName>
</protein>
<evidence type="ECO:0000313" key="2">
    <source>
        <dbReference type="EMBL" id="KEH21198.1"/>
    </source>
</evidence>
<dbReference type="EMBL" id="CM001224">
    <property type="protein sequence ID" value="KEH21198.1"/>
    <property type="molecule type" value="Genomic_DNA"/>
</dbReference>
<dbReference type="EnsemblPlants" id="KEH21198">
    <property type="protein sequence ID" value="KEH21198"/>
    <property type="gene ID" value="MTR_8g099295"/>
</dbReference>
<reference evidence="2 4" key="2">
    <citation type="journal article" date="2014" name="BMC Genomics">
        <title>An improved genome release (version Mt4.0) for the model legume Medicago truncatula.</title>
        <authorList>
            <person name="Tang H."/>
            <person name="Krishnakumar V."/>
            <person name="Bidwell S."/>
            <person name="Rosen B."/>
            <person name="Chan A."/>
            <person name="Zhou S."/>
            <person name="Gentzbittel L."/>
            <person name="Childs K.L."/>
            <person name="Yandell M."/>
            <person name="Gundlach H."/>
            <person name="Mayer K.F."/>
            <person name="Schwartz D.C."/>
            <person name="Town C.D."/>
        </authorList>
    </citation>
    <scope>GENOME REANNOTATION</scope>
    <source>
        <strain evidence="2">A17</strain>
        <strain evidence="3 4">cv. Jemalong A17</strain>
    </source>
</reference>
<sequence>MAKIITTSLILVLLVVAIINDCSVEGAERANQHEREMIIFTNLKSLIRDHTVTTTTGAPKAEESLP</sequence>
<keyword evidence="1" id="KW-0732">Signal</keyword>
<gene>
    <name evidence="2" type="ordered locus">MTR_8g099295</name>
</gene>
<evidence type="ECO:0000313" key="3">
    <source>
        <dbReference type="EnsemblPlants" id="KEH21198"/>
    </source>
</evidence>
<accession>A0A072TWE0</accession>